<feature type="transmembrane region" description="Helical" evidence="8">
    <location>
        <begin position="438"/>
        <end position="456"/>
    </location>
</feature>
<evidence type="ECO:0000256" key="2">
    <source>
        <dbReference type="ARBA" id="ARBA00010323"/>
    </source>
</evidence>
<feature type="transmembrane region" description="Helical" evidence="8">
    <location>
        <begin position="118"/>
        <end position="136"/>
    </location>
</feature>
<keyword evidence="5 8" id="KW-1133">Transmembrane helix</keyword>
<organism evidence="9 10">
    <name type="scientific">Leptospira brenneri</name>
    <dbReference type="NCBI Taxonomy" id="2023182"/>
    <lineage>
        <taxon>Bacteria</taxon>
        <taxon>Pseudomonadati</taxon>
        <taxon>Spirochaetota</taxon>
        <taxon>Spirochaetia</taxon>
        <taxon>Leptospirales</taxon>
        <taxon>Leptospiraceae</taxon>
        <taxon>Leptospira</taxon>
    </lineage>
</organism>
<sequence length="465" mass="54884">MLFNSISFLSHFVVFYLIYYYTSDRIRKYLLLAFGIYFYSQWNINATFLLFFSVIFNYSLAKYLVQVPGKNKRVLFVLGITANLIYLGIFKYFVFVWGLFSDLRIGFGLSGLSWKPEIILPIGISFYTFHNISYLIEVYDEKIPPCKNFFTFAIYDLFFPLLLLGPIERPGNLIPQIESKQFISKENIWNGISLFVWGVFIKSTIADPFSRYVELHAESFETLEPGILWIVAPVIAFQIYADFFGYSLCAMGLAEMMGFRLMNNFKRPFFSSNPSEFWSKWHISLSTWLRDYVYIKLGGNRHGFLRENTNLIVVWFLAGIWHGAGYGFVIWGLYLGLCLILYRIMKHYGLIRFESRLQSFFGIIFTFYSFSLGLLLFRIHSPSDTKLILENLLYPPKLSSLPVMILVTTIPLLVFDLWQEWKKTDRPNFYISTKPYSFLLMFFFLFLWFSLFSPFGKQDFFYFQF</sequence>
<dbReference type="PIRSF" id="PIRSF500217">
    <property type="entry name" value="AlgI"/>
    <property type="match status" value="1"/>
</dbReference>
<feature type="transmembrane region" description="Helical" evidence="8">
    <location>
        <begin position="226"/>
        <end position="254"/>
    </location>
</feature>
<dbReference type="InterPro" id="IPR028362">
    <property type="entry name" value="AlgI"/>
</dbReference>
<protein>
    <submittedName>
        <fullName evidence="9">MBOAT family protein</fullName>
    </submittedName>
</protein>
<feature type="transmembrane region" description="Helical" evidence="8">
    <location>
        <begin position="6"/>
        <end position="22"/>
    </location>
</feature>
<dbReference type="GO" id="GO:0042121">
    <property type="term" value="P:alginic acid biosynthetic process"/>
    <property type="evidence" value="ECO:0007669"/>
    <property type="project" value="InterPro"/>
</dbReference>
<feature type="transmembrane region" description="Helical" evidence="8">
    <location>
        <begin position="75"/>
        <end position="97"/>
    </location>
</feature>
<dbReference type="PANTHER" id="PTHR13285:SF18">
    <property type="entry name" value="PROTEIN-CYSTEINE N-PALMITOYLTRANSFERASE RASP"/>
    <property type="match status" value="1"/>
</dbReference>
<comment type="similarity">
    <text evidence="2 7">Belongs to the membrane-bound acyltransferase family.</text>
</comment>
<dbReference type="PIRSF" id="PIRSF016636">
    <property type="entry name" value="AlgI_DltB"/>
    <property type="match status" value="1"/>
</dbReference>
<feature type="transmembrane region" description="Helical" evidence="8">
    <location>
        <begin position="357"/>
        <end position="379"/>
    </location>
</feature>
<dbReference type="Proteomes" id="UP000297891">
    <property type="component" value="Unassembled WGS sequence"/>
</dbReference>
<dbReference type="InterPro" id="IPR024194">
    <property type="entry name" value="Ac/AlaTfrase_AlgI/DltB"/>
</dbReference>
<dbReference type="OrthoDB" id="314962at2"/>
<evidence type="ECO:0000256" key="7">
    <source>
        <dbReference type="PIRNR" id="PIRNR016636"/>
    </source>
</evidence>
<reference evidence="9" key="1">
    <citation type="journal article" date="2019" name="PLoS Negl. Trop. Dis.">
        <title>Revisiting the worldwide diversity of Leptospira species in the environment.</title>
        <authorList>
            <person name="Vincent A.T."/>
            <person name="Schiettekatte O."/>
            <person name="Bourhy P."/>
            <person name="Veyrier F.J."/>
            <person name="Picardeau M."/>
        </authorList>
    </citation>
    <scope>NUCLEOTIDE SEQUENCE [LARGE SCALE GENOMIC DNA]</scope>
    <source>
        <strain evidence="9">201800277</strain>
    </source>
</reference>
<evidence type="ECO:0000256" key="1">
    <source>
        <dbReference type="ARBA" id="ARBA00004651"/>
    </source>
</evidence>
<comment type="caution">
    <text evidence="9">The sequence shown here is derived from an EMBL/GenBank/DDBJ whole genome shotgun (WGS) entry which is preliminary data.</text>
</comment>
<dbReference type="InterPro" id="IPR051085">
    <property type="entry name" value="MB_O-acyltransferase"/>
</dbReference>
<evidence type="ECO:0000313" key="9">
    <source>
        <dbReference type="EMBL" id="TGK96853.1"/>
    </source>
</evidence>
<evidence type="ECO:0000256" key="4">
    <source>
        <dbReference type="ARBA" id="ARBA00022692"/>
    </source>
</evidence>
<dbReference type="AlphaFoldDB" id="A0A2M9XZ69"/>
<feature type="transmembrane region" description="Helical" evidence="8">
    <location>
        <begin position="148"/>
        <end position="167"/>
    </location>
</feature>
<dbReference type="InterPro" id="IPR004299">
    <property type="entry name" value="MBOAT_fam"/>
</dbReference>
<dbReference type="PANTHER" id="PTHR13285">
    <property type="entry name" value="ACYLTRANSFERASE"/>
    <property type="match status" value="1"/>
</dbReference>
<dbReference type="EMBL" id="RQFP01000001">
    <property type="protein sequence ID" value="TGK96853.1"/>
    <property type="molecule type" value="Genomic_DNA"/>
</dbReference>
<evidence type="ECO:0000313" key="10">
    <source>
        <dbReference type="Proteomes" id="UP000297891"/>
    </source>
</evidence>
<feature type="transmembrane region" description="Helical" evidence="8">
    <location>
        <begin position="328"/>
        <end position="345"/>
    </location>
</feature>
<proteinExistence type="inferred from homology"/>
<name>A0A2M9XZ69_9LEPT</name>
<keyword evidence="10" id="KW-1185">Reference proteome</keyword>
<feature type="transmembrane region" description="Helical" evidence="8">
    <location>
        <begin position="29"/>
        <end position="55"/>
    </location>
</feature>
<dbReference type="GO" id="GO:0016746">
    <property type="term" value="F:acyltransferase activity"/>
    <property type="evidence" value="ECO:0007669"/>
    <property type="project" value="UniProtKB-KW"/>
</dbReference>
<dbReference type="RefSeq" id="WP_100791294.1">
    <property type="nucleotide sequence ID" value="NZ_RQFP01000001.1"/>
</dbReference>
<keyword evidence="6 7" id="KW-0472">Membrane</keyword>
<evidence type="ECO:0000256" key="5">
    <source>
        <dbReference type="ARBA" id="ARBA00022989"/>
    </source>
</evidence>
<dbReference type="Pfam" id="PF03062">
    <property type="entry name" value="MBOAT"/>
    <property type="match status" value="1"/>
</dbReference>
<evidence type="ECO:0000256" key="6">
    <source>
        <dbReference type="ARBA" id="ARBA00023136"/>
    </source>
</evidence>
<dbReference type="GO" id="GO:0005886">
    <property type="term" value="C:plasma membrane"/>
    <property type="evidence" value="ECO:0007669"/>
    <property type="project" value="UniProtKB-SubCell"/>
</dbReference>
<feature type="transmembrane region" description="Helical" evidence="8">
    <location>
        <begin position="399"/>
        <end position="418"/>
    </location>
</feature>
<gene>
    <name evidence="9" type="ORF">EHQ30_09755</name>
</gene>
<keyword evidence="4 8" id="KW-0812">Transmembrane</keyword>
<keyword evidence="7" id="KW-0012">Acyltransferase</keyword>
<feature type="transmembrane region" description="Helical" evidence="8">
    <location>
        <begin position="188"/>
        <end position="206"/>
    </location>
</feature>
<evidence type="ECO:0000256" key="8">
    <source>
        <dbReference type="SAM" id="Phobius"/>
    </source>
</evidence>
<keyword evidence="3 7" id="KW-1003">Cell membrane</keyword>
<evidence type="ECO:0000256" key="3">
    <source>
        <dbReference type="ARBA" id="ARBA00022475"/>
    </source>
</evidence>
<comment type="subcellular location">
    <subcellularLocation>
        <location evidence="1">Cell membrane</location>
        <topology evidence="1">Multi-pass membrane protein</topology>
    </subcellularLocation>
</comment>
<keyword evidence="7" id="KW-0808">Transferase</keyword>
<accession>A0A2M9XZ69</accession>